<keyword evidence="3" id="KW-1185">Reference proteome</keyword>
<proteinExistence type="predicted"/>
<sequence>MIKDVKDVIARSHSSLLADALGAVSLMAMLVVALHLPNLM</sequence>
<dbReference type="Proteomes" id="UP000199026">
    <property type="component" value="Unassembled WGS sequence"/>
</dbReference>
<protein>
    <submittedName>
        <fullName evidence="2">Uncharacterized protein</fullName>
    </submittedName>
</protein>
<reference evidence="2 3" key="1">
    <citation type="submission" date="2016-10" db="EMBL/GenBank/DDBJ databases">
        <authorList>
            <person name="de Groot N.N."/>
        </authorList>
    </citation>
    <scope>NUCLEOTIDE SEQUENCE [LARGE SCALE GENOMIC DNA]</scope>
    <source>
        <strain evidence="2 3">DSM 24677</strain>
    </source>
</reference>
<keyword evidence="1" id="KW-0812">Transmembrane</keyword>
<feature type="transmembrane region" description="Helical" evidence="1">
    <location>
        <begin position="16"/>
        <end position="36"/>
    </location>
</feature>
<dbReference type="RefSeq" id="WP_271437054.1">
    <property type="nucleotide sequence ID" value="NZ_CALBNM010000075.1"/>
</dbReference>
<evidence type="ECO:0000256" key="1">
    <source>
        <dbReference type="SAM" id="Phobius"/>
    </source>
</evidence>
<evidence type="ECO:0000313" key="3">
    <source>
        <dbReference type="Proteomes" id="UP000199026"/>
    </source>
</evidence>
<dbReference type="EMBL" id="FNPR01000002">
    <property type="protein sequence ID" value="SDY57708.1"/>
    <property type="molecule type" value="Genomic_DNA"/>
</dbReference>
<keyword evidence="1" id="KW-0472">Membrane</keyword>
<dbReference type="AlphaFoldDB" id="A0A1H3L164"/>
<organism evidence="2 3">
    <name type="scientific">Lentibacter algarum</name>
    <dbReference type="NCBI Taxonomy" id="576131"/>
    <lineage>
        <taxon>Bacteria</taxon>
        <taxon>Pseudomonadati</taxon>
        <taxon>Pseudomonadota</taxon>
        <taxon>Alphaproteobacteria</taxon>
        <taxon>Rhodobacterales</taxon>
        <taxon>Roseobacteraceae</taxon>
        <taxon>Lentibacter</taxon>
    </lineage>
</organism>
<accession>A0A1H3L164</accession>
<dbReference type="GeneID" id="78695848"/>
<dbReference type="STRING" id="576131.SAMN05444486_102863"/>
<gene>
    <name evidence="2" type="ORF">SAMN05444486_102863</name>
</gene>
<evidence type="ECO:0000313" key="2">
    <source>
        <dbReference type="EMBL" id="SDY57708.1"/>
    </source>
</evidence>
<name>A0A1H3L164_9RHOB</name>
<keyword evidence="1" id="KW-1133">Transmembrane helix</keyword>